<dbReference type="EMBL" id="BMVW01000011">
    <property type="protein sequence ID" value="GGZ23896.1"/>
    <property type="molecule type" value="Genomic_DNA"/>
</dbReference>
<name>A0A918PV64_9ACTN</name>
<dbReference type="AlphaFoldDB" id="A0A918PV64"/>
<protein>
    <submittedName>
        <fullName evidence="2">Uncharacterized protein</fullName>
    </submittedName>
</protein>
<evidence type="ECO:0000256" key="1">
    <source>
        <dbReference type="SAM" id="MobiDB-lite"/>
    </source>
</evidence>
<evidence type="ECO:0000313" key="2">
    <source>
        <dbReference type="EMBL" id="GGZ23896.1"/>
    </source>
</evidence>
<feature type="compositionally biased region" description="Pro residues" evidence="1">
    <location>
        <begin position="48"/>
        <end position="59"/>
    </location>
</feature>
<proteinExistence type="predicted"/>
<accession>A0A918PV64</accession>
<reference evidence="2" key="1">
    <citation type="journal article" date="2014" name="Int. J. Syst. Evol. Microbiol.">
        <title>Complete genome sequence of Corynebacterium casei LMG S-19264T (=DSM 44701T), isolated from a smear-ripened cheese.</title>
        <authorList>
            <consortium name="US DOE Joint Genome Institute (JGI-PGF)"/>
            <person name="Walter F."/>
            <person name="Albersmeier A."/>
            <person name="Kalinowski J."/>
            <person name="Ruckert C."/>
        </authorList>
    </citation>
    <scope>NUCLEOTIDE SEQUENCE</scope>
    <source>
        <strain evidence="2">JCM 4815</strain>
    </source>
</reference>
<comment type="caution">
    <text evidence="2">The sequence shown here is derived from an EMBL/GenBank/DDBJ whole genome shotgun (WGS) entry which is preliminary data.</text>
</comment>
<evidence type="ECO:0000313" key="3">
    <source>
        <dbReference type="Proteomes" id="UP000622166"/>
    </source>
</evidence>
<reference evidence="2" key="2">
    <citation type="submission" date="2020-09" db="EMBL/GenBank/DDBJ databases">
        <authorList>
            <person name="Sun Q."/>
            <person name="Ohkuma M."/>
        </authorList>
    </citation>
    <scope>NUCLEOTIDE SEQUENCE</scope>
    <source>
        <strain evidence="2">JCM 4815</strain>
    </source>
</reference>
<feature type="region of interest" description="Disordered" evidence="1">
    <location>
        <begin position="1"/>
        <end position="59"/>
    </location>
</feature>
<gene>
    <name evidence="2" type="ORF">GCM10010365_50080</name>
</gene>
<sequence>MDTDPAMAPDVVAAEATVPEAGTDRTTDRTPAPRPVVAMGTRTVTSTVPPPPSPGICAR</sequence>
<keyword evidence="3" id="KW-1185">Reference proteome</keyword>
<organism evidence="2 3">
    <name type="scientific">Streptomyces poonensis</name>
    <dbReference type="NCBI Taxonomy" id="68255"/>
    <lineage>
        <taxon>Bacteria</taxon>
        <taxon>Bacillati</taxon>
        <taxon>Actinomycetota</taxon>
        <taxon>Actinomycetes</taxon>
        <taxon>Kitasatosporales</taxon>
        <taxon>Streptomycetaceae</taxon>
        <taxon>Streptomyces</taxon>
    </lineage>
</organism>
<dbReference type="Proteomes" id="UP000622166">
    <property type="component" value="Unassembled WGS sequence"/>
</dbReference>